<sequence>MKSGNITLGGILIALTIIILYSASILPVSTISVLTIASAIVPVCIIRSDIKTAVMVYLASSIISVFFIPLNIWLLYTLIFGGYGIVKYFIERLRKEKVEIILKFIYYNVIFILAVILAKAILGIDVLLAAEKIISKYIAVNGRLLSGVLYWAIGAVVYYLYDYAMTLIITFYMERIHNKIK</sequence>
<protein>
    <recommendedName>
        <fullName evidence="4">DUF2232 domain-containing protein</fullName>
    </recommendedName>
</protein>
<evidence type="ECO:0000256" key="1">
    <source>
        <dbReference type="SAM" id="Phobius"/>
    </source>
</evidence>
<keyword evidence="1" id="KW-0472">Membrane</keyword>
<evidence type="ECO:0000313" key="3">
    <source>
        <dbReference type="Proteomes" id="UP000662088"/>
    </source>
</evidence>
<evidence type="ECO:0000313" key="2">
    <source>
        <dbReference type="EMBL" id="MBC5639968.1"/>
    </source>
</evidence>
<dbReference type="Proteomes" id="UP000662088">
    <property type="component" value="Unassembled WGS sequence"/>
</dbReference>
<dbReference type="AlphaFoldDB" id="A0A8I0DLA5"/>
<reference evidence="2" key="1">
    <citation type="submission" date="2020-08" db="EMBL/GenBank/DDBJ databases">
        <title>Genome public.</title>
        <authorList>
            <person name="Liu C."/>
            <person name="Sun Q."/>
        </authorList>
    </citation>
    <scope>NUCLEOTIDE SEQUENCE</scope>
    <source>
        <strain evidence="2">NSJ-42</strain>
    </source>
</reference>
<accession>A0A8I0DLA5</accession>
<dbReference type="EMBL" id="JACOOQ010000007">
    <property type="protein sequence ID" value="MBC5639968.1"/>
    <property type="molecule type" value="Genomic_DNA"/>
</dbReference>
<feature type="transmembrane region" description="Helical" evidence="1">
    <location>
        <begin position="54"/>
        <end position="83"/>
    </location>
</feature>
<feature type="transmembrane region" description="Helical" evidence="1">
    <location>
        <begin position="6"/>
        <end position="23"/>
    </location>
</feature>
<proteinExistence type="predicted"/>
<keyword evidence="3" id="KW-1185">Reference proteome</keyword>
<keyword evidence="1" id="KW-0812">Transmembrane</keyword>
<organism evidence="2 3">
    <name type="scientific">Clostridium lentum</name>
    <dbReference type="NCBI Taxonomy" id="2763037"/>
    <lineage>
        <taxon>Bacteria</taxon>
        <taxon>Bacillati</taxon>
        <taxon>Bacillota</taxon>
        <taxon>Clostridia</taxon>
        <taxon>Eubacteriales</taxon>
        <taxon>Clostridiaceae</taxon>
        <taxon>Clostridium</taxon>
    </lineage>
</organism>
<gene>
    <name evidence="2" type="ORF">H8R92_05885</name>
</gene>
<comment type="caution">
    <text evidence="2">The sequence shown here is derived from an EMBL/GenBank/DDBJ whole genome shotgun (WGS) entry which is preliminary data.</text>
</comment>
<dbReference type="RefSeq" id="WP_186834950.1">
    <property type="nucleotide sequence ID" value="NZ_JACOOQ010000007.1"/>
</dbReference>
<feature type="transmembrane region" description="Helical" evidence="1">
    <location>
        <begin position="148"/>
        <end position="173"/>
    </location>
</feature>
<name>A0A8I0DLA5_9CLOT</name>
<feature type="transmembrane region" description="Helical" evidence="1">
    <location>
        <begin position="104"/>
        <end position="128"/>
    </location>
</feature>
<keyword evidence="1" id="KW-1133">Transmembrane helix</keyword>
<evidence type="ECO:0008006" key="4">
    <source>
        <dbReference type="Google" id="ProtNLM"/>
    </source>
</evidence>